<name>A0A8X6SPY9_TRICX</name>
<feature type="signal peptide" evidence="1">
    <location>
        <begin position="1"/>
        <end position="29"/>
    </location>
</feature>
<sequence>MIKITAFCDVWMMAKLIVSVAAIVGYSHCHCHIPWHRTKEALDAYLEYSSPRGFHIIPKLIWCSRGWCIPDQSLCKHGSHVFEWRYIGRTSRPRKQFNTMAKEELNIVCHV</sequence>
<reference evidence="2" key="1">
    <citation type="submission" date="2020-08" db="EMBL/GenBank/DDBJ databases">
        <title>Multicomponent nature underlies the extraordinary mechanical properties of spider dragline silk.</title>
        <authorList>
            <person name="Kono N."/>
            <person name="Nakamura H."/>
            <person name="Mori M."/>
            <person name="Yoshida Y."/>
            <person name="Ohtoshi R."/>
            <person name="Malay A.D."/>
            <person name="Moran D.A.P."/>
            <person name="Tomita M."/>
            <person name="Numata K."/>
            <person name="Arakawa K."/>
        </authorList>
    </citation>
    <scope>NUCLEOTIDE SEQUENCE</scope>
</reference>
<feature type="chain" id="PRO_5036500346" description="Secreted protein" evidence="1">
    <location>
        <begin position="30"/>
        <end position="111"/>
    </location>
</feature>
<accession>A0A8X6SPY9</accession>
<evidence type="ECO:0000313" key="2">
    <source>
        <dbReference type="EMBL" id="GFY17807.1"/>
    </source>
</evidence>
<keyword evidence="3" id="KW-1185">Reference proteome</keyword>
<dbReference type="Proteomes" id="UP000887159">
    <property type="component" value="Unassembled WGS sequence"/>
</dbReference>
<proteinExistence type="predicted"/>
<protein>
    <recommendedName>
        <fullName evidence="4">Secreted protein</fullName>
    </recommendedName>
</protein>
<evidence type="ECO:0008006" key="4">
    <source>
        <dbReference type="Google" id="ProtNLM"/>
    </source>
</evidence>
<comment type="caution">
    <text evidence="2">The sequence shown here is derived from an EMBL/GenBank/DDBJ whole genome shotgun (WGS) entry which is preliminary data.</text>
</comment>
<dbReference type="EMBL" id="BMAU01021346">
    <property type="protein sequence ID" value="GFY17807.1"/>
    <property type="molecule type" value="Genomic_DNA"/>
</dbReference>
<dbReference type="AlphaFoldDB" id="A0A8X6SPY9"/>
<evidence type="ECO:0000313" key="3">
    <source>
        <dbReference type="Proteomes" id="UP000887159"/>
    </source>
</evidence>
<gene>
    <name evidence="2" type="ORF">TNCV_1075421</name>
</gene>
<evidence type="ECO:0000256" key="1">
    <source>
        <dbReference type="SAM" id="SignalP"/>
    </source>
</evidence>
<organism evidence="2 3">
    <name type="scientific">Trichonephila clavipes</name>
    <name type="common">Golden silk orbweaver</name>
    <name type="synonym">Nephila clavipes</name>
    <dbReference type="NCBI Taxonomy" id="2585209"/>
    <lineage>
        <taxon>Eukaryota</taxon>
        <taxon>Metazoa</taxon>
        <taxon>Ecdysozoa</taxon>
        <taxon>Arthropoda</taxon>
        <taxon>Chelicerata</taxon>
        <taxon>Arachnida</taxon>
        <taxon>Araneae</taxon>
        <taxon>Araneomorphae</taxon>
        <taxon>Entelegynae</taxon>
        <taxon>Araneoidea</taxon>
        <taxon>Nephilidae</taxon>
        <taxon>Trichonephila</taxon>
    </lineage>
</organism>
<keyword evidence="1" id="KW-0732">Signal</keyword>